<dbReference type="SUPFAM" id="SSF52540">
    <property type="entry name" value="P-loop containing nucleoside triphosphate hydrolases"/>
    <property type="match status" value="1"/>
</dbReference>
<dbReference type="RefSeq" id="XP_011297028.1">
    <property type="nucleotide sequence ID" value="XM_011298726.1"/>
</dbReference>
<evidence type="ECO:0000313" key="4">
    <source>
        <dbReference type="Proteomes" id="UP000694866"/>
    </source>
</evidence>
<proteinExistence type="inferred from homology"/>
<organism evidence="4 5">
    <name type="scientific">Fopius arisanus</name>
    <dbReference type="NCBI Taxonomy" id="64838"/>
    <lineage>
        <taxon>Eukaryota</taxon>
        <taxon>Metazoa</taxon>
        <taxon>Ecdysozoa</taxon>
        <taxon>Arthropoda</taxon>
        <taxon>Hexapoda</taxon>
        <taxon>Insecta</taxon>
        <taxon>Pterygota</taxon>
        <taxon>Neoptera</taxon>
        <taxon>Endopterygota</taxon>
        <taxon>Hymenoptera</taxon>
        <taxon>Apocrita</taxon>
        <taxon>Ichneumonoidea</taxon>
        <taxon>Braconidae</taxon>
        <taxon>Opiinae</taxon>
        <taxon>Fopius</taxon>
    </lineage>
</organism>
<feature type="domain" description="Sulfotransferase" evidence="3">
    <location>
        <begin position="56"/>
        <end position="310"/>
    </location>
</feature>
<dbReference type="AlphaFoldDB" id="A0A9R1STT2"/>
<dbReference type="InterPro" id="IPR000863">
    <property type="entry name" value="Sulfotransferase_dom"/>
</dbReference>
<dbReference type="Gene3D" id="3.40.50.300">
    <property type="entry name" value="P-loop containing nucleotide triphosphate hydrolases"/>
    <property type="match status" value="1"/>
</dbReference>
<evidence type="ECO:0000259" key="3">
    <source>
        <dbReference type="Pfam" id="PF00685"/>
    </source>
</evidence>
<protein>
    <submittedName>
        <fullName evidence="5">Sulfotransferase family cytosolic 1B member 1</fullName>
    </submittedName>
</protein>
<keyword evidence="2" id="KW-0808">Transferase</keyword>
<evidence type="ECO:0000256" key="1">
    <source>
        <dbReference type="ARBA" id="ARBA00005771"/>
    </source>
</evidence>
<keyword evidence="4" id="KW-1185">Reference proteome</keyword>
<evidence type="ECO:0000256" key="2">
    <source>
        <dbReference type="ARBA" id="ARBA00022679"/>
    </source>
</evidence>
<sequence length="318" mass="36988">MTQLTFTTIDGNVGARLDKMYGVKSSFLRVEPSHCLLPPQFVFLGPKIRDMEIYEDDVWLVSYPRTGSHWAQEMVWCIGNDLNYESAKIPLLIRNPLLESSALMVTGQYVDFFSQFGNSVENVEKTARPRYVKSHLPWGLLPLEICKKKPKFVYIARNPKDTCVSFYHYCKLMHDLEGTFEEFADLMLEDNAPMGPFWKHVLGFWNRRHEDHILFLTYEEMKKDQLAAIMKTANFLEKTVTPEQAEGLSKHLEFSRMAANPAINLESILTKNNDMKFIRKGKVGDWRNHMNEDLSLRFDEWTERNTKGTGLKFDVNNN</sequence>
<evidence type="ECO:0000313" key="5">
    <source>
        <dbReference type="RefSeq" id="XP_011297028.1"/>
    </source>
</evidence>
<dbReference type="CTD" id="6761"/>
<dbReference type="Proteomes" id="UP000694866">
    <property type="component" value="Unplaced"/>
</dbReference>
<dbReference type="Pfam" id="PF00685">
    <property type="entry name" value="Sulfotransfer_1"/>
    <property type="match status" value="1"/>
</dbReference>
<reference evidence="5" key="1">
    <citation type="submission" date="2025-08" db="UniProtKB">
        <authorList>
            <consortium name="RefSeq"/>
        </authorList>
    </citation>
    <scope>IDENTIFICATION</scope>
    <source>
        <strain evidence="5">USDA-PBARC FA_bdor</strain>
        <tissue evidence="5">Whole organism</tissue>
    </source>
</reference>
<name>A0A9R1STT2_9HYME</name>
<dbReference type="OrthoDB" id="205623at2759"/>
<gene>
    <name evidence="5" type="primary">St2</name>
</gene>
<comment type="similarity">
    <text evidence="1">Belongs to the sulfotransferase 1 family.</text>
</comment>
<dbReference type="PANTHER" id="PTHR11783">
    <property type="entry name" value="SULFOTRANSFERASE SULT"/>
    <property type="match status" value="1"/>
</dbReference>
<accession>A0A9R1STT2</accession>
<dbReference type="InterPro" id="IPR027417">
    <property type="entry name" value="P-loop_NTPase"/>
</dbReference>
<dbReference type="GO" id="GO:0008146">
    <property type="term" value="F:sulfotransferase activity"/>
    <property type="evidence" value="ECO:0007669"/>
    <property type="project" value="InterPro"/>
</dbReference>
<dbReference type="KEGG" id="fas:105262876"/>
<dbReference type="GeneID" id="105262876"/>